<dbReference type="GeneID" id="33568707"/>
<protein>
    <submittedName>
        <fullName evidence="1">Uncharacterized protein</fullName>
    </submittedName>
</protein>
<proteinExistence type="predicted"/>
<sequence length="159" mass="18159">MTQHRNFTAVFAYILASVAYRVHNSVSEPRLANCFQKTYSPVTVPAFYIDAVGTPVEIAIDIPHIIRSHAMFYPFKHIAWFLLLLDLIHKPFIFVLSRSSKITHKGVVQGSSCLINFISLVGRSLRTNLVATLSWSSRTRAFIIRRSLFIIITQSHREK</sequence>
<reference evidence="1 2" key="1">
    <citation type="submission" date="2016-07" db="EMBL/GenBank/DDBJ databases">
        <title>Pervasive Adenine N6-methylation of Active Genes in Fungi.</title>
        <authorList>
            <consortium name="DOE Joint Genome Institute"/>
            <person name="Mondo S.J."/>
            <person name="Dannebaum R.O."/>
            <person name="Kuo R.C."/>
            <person name="Labutti K."/>
            <person name="Haridas S."/>
            <person name="Kuo A."/>
            <person name="Salamov A."/>
            <person name="Ahrendt S.R."/>
            <person name="Lipzen A."/>
            <person name="Sullivan W."/>
            <person name="Andreopoulos W.B."/>
            <person name="Clum A."/>
            <person name="Lindquist E."/>
            <person name="Daum C."/>
            <person name="Ramamoorthy G.K."/>
            <person name="Gryganskyi A."/>
            <person name="Culley D."/>
            <person name="Magnuson J.K."/>
            <person name="James T.Y."/>
            <person name="O'Malley M.A."/>
            <person name="Stajich J.E."/>
            <person name="Spatafora J.W."/>
            <person name="Visel A."/>
            <person name="Grigoriev I.V."/>
        </authorList>
    </citation>
    <scope>NUCLEOTIDE SEQUENCE [LARGE SCALE GENOMIC DNA]</scope>
    <source>
        <strain evidence="1 2">NRRL 3116</strain>
    </source>
</reference>
<dbReference type="EMBL" id="MCFF01000049">
    <property type="protein sequence ID" value="ORZ05741.1"/>
    <property type="molecule type" value="Genomic_DNA"/>
</dbReference>
<gene>
    <name evidence="1" type="ORF">BCR41DRAFT_374372</name>
</gene>
<dbReference type="InParanoid" id="A0A1Y2GAS5"/>
<evidence type="ECO:0000313" key="2">
    <source>
        <dbReference type="Proteomes" id="UP000193648"/>
    </source>
</evidence>
<dbReference type="Proteomes" id="UP000193648">
    <property type="component" value="Unassembled WGS sequence"/>
</dbReference>
<accession>A0A1Y2GAS5</accession>
<keyword evidence="2" id="KW-1185">Reference proteome</keyword>
<dbReference type="AlphaFoldDB" id="A0A1Y2GAS5"/>
<organism evidence="1 2">
    <name type="scientific">Lobosporangium transversale</name>
    <dbReference type="NCBI Taxonomy" id="64571"/>
    <lineage>
        <taxon>Eukaryota</taxon>
        <taxon>Fungi</taxon>
        <taxon>Fungi incertae sedis</taxon>
        <taxon>Mucoromycota</taxon>
        <taxon>Mortierellomycotina</taxon>
        <taxon>Mortierellomycetes</taxon>
        <taxon>Mortierellales</taxon>
        <taxon>Mortierellaceae</taxon>
        <taxon>Lobosporangium</taxon>
    </lineage>
</organism>
<evidence type="ECO:0000313" key="1">
    <source>
        <dbReference type="EMBL" id="ORZ05741.1"/>
    </source>
</evidence>
<name>A0A1Y2GAS5_9FUNG</name>
<comment type="caution">
    <text evidence="1">The sequence shown here is derived from an EMBL/GenBank/DDBJ whole genome shotgun (WGS) entry which is preliminary data.</text>
</comment>
<dbReference type="RefSeq" id="XP_021877228.1">
    <property type="nucleotide sequence ID" value="XM_022026864.1"/>
</dbReference>